<name>A0A0F9LPD7_9ZZZZ</name>
<comment type="caution">
    <text evidence="1">The sequence shown here is derived from an EMBL/GenBank/DDBJ whole genome shotgun (WGS) entry which is preliminary data.</text>
</comment>
<protein>
    <recommendedName>
        <fullName evidence="2">PilZ domain-containing protein</fullName>
    </recommendedName>
</protein>
<dbReference type="EMBL" id="LAZR01005816">
    <property type="protein sequence ID" value="KKM96919.1"/>
    <property type="molecule type" value="Genomic_DNA"/>
</dbReference>
<organism evidence="1">
    <name type="scientific">marine sediment metagenome</name>
    <dbReference type="NCBI Taxonomy" id="412755"/>
    <lineage>
        <taxon>unclassified sequences</taxon>
        <taxon>metagenomes</taxon>
        <taxon>ecological metagenomes</taxon>
    </lineage>
</organism>
<gene>
    <name evidence="1" type="ORF">LCGC14_1173290</name>
</gene>
<accession>A0A0F9LPD7</accession>
<sequence length="73" mass="8477">MKRPKNDSTNRAFTVRNGESYELRVVDFGAGGLKIELFDPRELDLLDSDRIHAVLITPRNTRDLLQWMCINMI</sequence>
<proteinExistence type="predicted"/>
<evidence type="ECO:0008006" key="2">
    <source>
        <dbReference type="Google" id="ProtNLM"/>
    </source>
</evidence>
<dbReference type="AlphaFoldDB" id="A0A0F9LPD7"/>
<reference evidence="1" key="1">
    <citation type="journal article" date="2015" name="Nature">
        <title>Complex archaea that bridge the gap between prokaryotes and eukaryotes.</title>
        <authorList>
            <person name="Spang A."/>
            <person name="Saw J.H."/>
            <person name="Jorgensen S.L."/>
            <person name="Zaremba-Niedzwiedzka K."/>
            <person name="Martijn J."/>
            <person name="Lind A.E."/>
            <person name="van Eijk R."/>
            <person name="Schleper C."/>
            <person name="Guy L."/>
            <person name="Ettema T.J."/>
        </authorList>
    </citation>
    <scope>NUCLEOTIDE SEQUENCE</scope>
</reference>
<evidence type="ECO:0000313" key="1">
    <source>
        <dbReference type="EMBL" id="KKM96919.1"/>
    </source>
</evidence>